<proteinExistence type="predicted"/>
<name>A0AAD0XFI7_9BURK</name>
<sequence>MQVSFSDGENGNPVIYTLHYFSDLWFGRLMALATNNDSFATSALEAWEQLLENGLETAGRDQDLVDLLRKVLVGEKLAQNREDLKIILRTVSLEEFVRAFFQVAAPYIDMLKDILKWFERAEATHGPHGWKMAWDGAEMEELRSFRKWIATLEQGGELISYPALSNDECWRLLLILDNVAPVHNTLCLVRKQDYQGLPSCINNFAFSYGIDCYDDIDTLPAPPESSGPVWMIWNVIRRVLSQLIASGMDREKIRAAVRSGNYPVVAEDGFATSSIYARETDLWLLKLVSAYGTLCTLTAEQRDDALSYLDDWLKTLPTASYLIANSADALSAFLDLPLWRRRHEFYAAWIASKLVDACDGHEMILRSESGVIALPFRKTIVAELLTPSRHILMSEVRTQLEDPADKTKRKGNVQPDFTFWRADDGTDVCDLVVEVKHYLRPAKKSWVDVFTDYARAHPQAKVVLVNYGEAGSALESISDSALKERCLLIGDMRPGQLGSLQVLEKAVQDVIGIPPAKDGPVAVIVDKSQSNAMPYYRLNDLLRELVEQHAATSTGVATSSGDQIWPVGLNGVVQVLNADHNSEVEFTPILEKVLETHAAVIFVTDADGESYLDPSIFSIEKIHEPYSGRAIVCRVELKRAGAGGIRSSR</sequence>
<protein>
    <submittedName>
        <fullName evidence="1">Uncharacterized protein</fullName>
    </submittedName>
</protein>
<accession>A0AAD0XFI7</accession>
<dbReference type="RefSeq" id="WP_061789459.1">
    <property type="nucleotide sequence ID" value="NZ_CP024996.1"/>
</dbReference>
<dbReference type="AlphaFoldDB" id="A0AAD0XFI7"/>
<gene>
    <name evidence="1" type="ORF">RC54_01240</name>
</gene>
<reference evidence="1 2" key="1">
    <citation type="submission" date="2017-11" db="EMBL/GenBank/DDBJ databases">
        <title>Complete genome sequence of Herbaspirillum rubrisubalbicans DSM 11543.</title>
        <authorList>
            <person name="Chen M."/>
            <person name="An Q."/>
        </authorList>
    </citation>
    <scope>NUCLEOTIDE SEQUENCE [LARGE SCALE GENOMIC DNA]</scope>
    <source>
        <strain evidence="1 2">DSM 11543</strain>
    </source>
</reference>
<evidence type="ECO:0000313" key="2">
    <source>
        <dbReference type="Proteomes" id="UP000269199"/>
    </source>
</evidence>
<organism evidence="1 2">
    <name type="scientific">Herbaspirillum rubrisubalbicans</name>
    <dbReference type="NCBI Taxonomy" id="80842"/>
    <lineage>
        <taxon>Bacteria</taxon>
        <taxon>Pseudomonadati</taxon>
        <taxon>Pseudomonadota</taxon>
        <taxon>Betaproteobacteria</taxon>
        <taxon>Burkholderiales</taxon>
        <taxon>Oxalobacteraceae</taxon>
        <taxon>Herbaspirillum</taxon>
    </lineage>
</organism>
<dbReference type="Proteomes" id="UP000269199">
    <property type="component" value="Chromosome"/>
</dbReference>
<dbReference type="EMBL" id="CP024996">
    <property type="protein sequence ID" value="AYR22520.1"/>
    <property type="molecule type" value="Genomic_DNA"/>
</dbReference>
<evidence type="ECO:0000313" key="1">
    <source>
        <dbReference type="EMBL" id="AYR22520.1"/>
    </source>
</evidence>